<evidence type="ECO:0000256" key="1">
    <source>
        <dbReference type="SAM" id="MobiDB-lite"/>
    </source>
</evidence>
<feature type="region of interest" description="Disordered" evidence="1">
    <location>
        <begin position="592"/>
        <end position="633"/>
    </location>
</feature>
<feature type="region of interest" description="Disordered" evidence="1">
    <location>
        <begin position="369"/>
        <end position="402"/>
    </location>
</feature>
<feature type="compositionally biased region" description="Polar residues" evidence="1">
    <location>
        <begin position="1073"/>
        <end position="1084"/>
    </location>
</feature>
<feature type="region of interest" description="Disordered" evidence="1">
    <location>
        <begin position="1053"/>
        <end position="1123"/>
    </location>
</feature>
<feature type="compositionally biased region" description="Polar residues" evidence="1">
    <location>
        <begin position="874"/>
        <end position="888"/>
    </location>
</feature>
<protein>
    <submittedName>
        <fullName evidence="2">Uncharacterized protein</fullName>
    </submittedName>
</protein>
<feature type="compositionally biased region" description="Low complexity" evidence="1">
    <location>
        <begin position="422"/>
        <end position="439"/>
    </location>
</feature>
<evidence type="ECO:0000313" key="2">
    <source>
        <dbReference type="EMBL" id="CDI56675.1"/>
    </source>
</evidence>
<feature type="region of interest" description="Disordered" evidence="1">
    <location>
        <begin position="924"/>
        <end position="955"/>
    </location>
</feature>
<organism evidence="2">
    <name type="scientific">Melanopsichium pennsylvanicum 4</name>
    <dbReference type="NCBI Taxonomy" id="1398559"/>
    <lineage>
        <taxon>Eukaryota</taxon>
        <taxon>Fungi</taxon>
        <taxon>Dikarya</taxon>
        <taxon>Basidiomycota</taxon>
        <taxon>Ustilaginomycotina</taxon>
        <taxon>Ustilaginomycetes</taxon>
        <taxon>Ustilaginales</taxon>
        <taxon>Ustilaginaceae</taxon>
        <taxon>Melanopsichium</taxon>
    </lineage>
</organism>
<accession>A0A077R2B0</accession>
<sequence length="1294" mass="139146">MSAPSYAESQATDAGMSRAASRTGSISTIWSSAEVPLCLDPRVHHSSDSYQAYPSRSHSIAGSISHHSARSSQTSIDFGRLSIDIPDEYPRRPDTIRLSPPRATGSASSSSGSSPSRVPSFNIGTIDEDKPMHTASPISKFAYQPPSLTAQQQVLSSRFSEDTIDEPHLSHSTSQGTFGVRLSVPRKSSGVSEISRIDLDRSSSILHTEAFVLPLQVKAVAAAQAAPTDLYRRAYRLFDKDYTLQPSLESKPTAQSFDDTLQRFDHPSLACSELYHQGSLPSCSRSQASTQASSSDSASAWSAESCMSRSLASGAAIVAGAEHLAPSSMDTTLTPKRQRNISCDKFDNLEIPSLPSLSSFNSSLTATRGDMARDLRRRPSTADVYSQPHQVSPRAFSDLQLPPPLPMVSSIDSVRYQVQSFSIAPAPSPSSKTPSTRPIEMSNNKSTTSRLLRGRVASTPKLRLDASSLFRCERGLHVEHSVPPLPTRPSGSVTDGRSSTAQMDGRAPFFGRRFRSRTLGESDRNEAANMHAAAVGVSKAMPSPISAQSQRCGLVSRSYNIGSPSTVPQRHPSQVSAASSDLPSSMYMQPTPGSSICSTTSPATTNSSLPVTPRSTTAFPRPKSRGTGCASKSGGGWASYLNSGLTLHLEADHGRTCQINMTYLAYDPFGRPEQLVQDTEEARSLTPKRPKSRGDKDSEAEQSGTLEFGPCNDRSEALDEINVTRSKSDSTSVLLKHLTIGEDTKADLLTRQAALSLNTIGTHQVSGYERRGRLAWKLAYRVVEGDSVTGVRRLIPLRFSCSATLLNPERARKSRLLNLVKKSVVPSLASKAVAAPSVDSPRSTTCSSYEDGMGTTTASPASSRRSNKQFVPECQQQPISPNRRANNAQCGGVVDGGVLGYNSPLRQTSRNAIFANSLNSADSSFCSQPTNPGRDFTSHNTIDTSRSPLQESPVSAQFGAPRHVRSIAMSSPSASATSPGLQLDLGVSKRLQEKASMASLGADSSVSSVQLAAAGSVKPMVVNGRRLIPISLPAGLARSKRIDPALLQANIVSSNTTSGGGRDQGEVGRKQRNVSMNSSPSSEPTHQHNRDQSGNHPTKRLLWNTPRTAGTGTGMSSCSRPPTASESIKLEYLARTALEGLGQPQLQQQGILRHQKSFAGYNADAEGILLTPSSFTVDVVGRQRRQRSRTMENHGKQQQQMRPFTADAWGESQYPYTDQQRRILSQQHAQPRLKTVAGRGSSSRSGGNRQFNDVGGECFEFQRDQGGEGMMKPLPVPIRSNVRPRTAQTITAVM</sequence>
<feature type="region of interest" description="Disordered" evidence="1">
    <location>
        <begin position="1225"/>
        <end position="1255"/>
    </location>
</feature>
<feature type="region of interest" description="Disordered" evidence="1">
    <location>
        <begin position="480"/>
        <end position="504"/>
    </location>
</feature>
<feature type="compositionally biased region" description="Low complexity" evidence="1">
    <location>
        <begin position="99"/>
        <end position="120"/>
    </location>
</feature>
<feature type="region of interest" description="Disordered" evidence="1">
    <location>
        <begin position="81"/>
        <end position="123"/>
    </location>
</feature>
<feature type="compositionally biased region" description="Polar residues" evidence="1">
    <location>
        <begin position="592"/>
        <end position="618"/>
    </location>
</feature>
<proteinExistence type="predicted"/>
<feature type="compositionally biased region" description="Polar residues" evidence="1">
    <location>
        <begin position="489"/>
        <end position="502"/>
    </location>
</feature>
<feature type="region of interest" description="Disordered" evidence="1">
    <location>
        <begin position="1"/>
        <end position="25"/>
    </location>
</feature>
<dbReference type="EMBL" id="HG529697">
    <property type="protein sequence ID" value="CDI56675.1"/>
    <property type="molecule type" value="Genomic_DNA"/>
</dbReference>
<feature type="compositionally biased region" description="Low complexity" evidence="1">
    <location>
        <begin position="855"/>
        <end position="864"/>
    </location>
</feature>
<feature type="compositionally biased region" description="Polar residues" evidence="1">
    <location>
        <begin position="1105"/>
        <end position="1123"/>
    </location>
</feature>
<feature type="compositionally biased region" description="Polar residues" evidence="1">
    <location>
        <begin position="938"/>
        <end position="955"/>
    </location>
</feature>
<feature type="region of interest" description="Disordered" evidence="1">
    <location>
        <begin position="563"/>
        <end position="582"/>
    </location>
</feature>
<feature type="region of interest" description="Disordered" evidence="1">
    <location>
        <begin position="831"/>
        <end position="888"/>
    </location>
</feature>
<name>A0A077R2B0_9BASI</name>
<feature type="region of interest" description="Disordered" evidence="1">
    <location>
        <begin position="422"/>
        <end position="449"/>
    </location>
</feature>
<reference evidence="2" key="1">
    <citation type="journal article" date="2014" name="Genome Biol. Evol.">
        <title>Gene Loss Rather Than Gene Gain Is Associated with a Host Jump from Monocots to Dicots in the Smut Fungus Melanopsichium pennsylvanicum.</title>
        <authorList>
            <person name="Sharma R."/>
            <person name="Mishra B."/>
            <person name="Runge F."/>
            <person name="Thines M."/>
        </authorList>
    </citation>
    <scope>NUCLEOTIDE SEQUENCE</scope>
    <source>
        <strain evidence="2">4</strain>
    </source>
</reference>
<feature type="compositionally biased region" description="Low complexity" evidence="1">
    <location>
        <begin position="1238"/>
        <end position="1247"/>
    </location>
</feature>
<feature type="region of interest" description="Disordered" evidence="1">
    <location>
        <begin position="677"/>
        <end position="713"/>
    </location>
</feature>